<evidence type="ECO:0000256" key="1">
    <source>
        <dbReference type="SAM" id="SignalP"/>
    </source>
</evidence>
<comment type="caution">
    <text evidence="2">The sequence shown here is derived from an EMBL/GenBank/DDBJ whole genome shotgun (WGS) entry which is preliminary data.</text>
</comment>
<reference evidence="2" key="1">
    <citation type="submission" date="2021-07" db="EMBL/GenBank/DDBJ databases">
        <title>Aureisphaera sp. CAU 1614 isolated from sea sediment.</title>
        <authorList>
            <person name="Kim W."/>
        </authorList>
    </citation>
    <scope>NUCLEOTIDE SEQUENCE</scope>
    <source>
        <strain evidence="2">CAU 1614</strain>
    </source>
</reference>
<dbReference type="Proteomes" id="UP001138686">
    <property type="component" value="Unassembled WGS sequence"/>
</dbReference>
<name>A0A9X1FLR5_9FLAO</name>
<organism evidence="2 3">
    <name type="scientific">Halomarinibacterium sedimenti</name>
    <dbReference type="NCBI Taxonomy" id="2857106"/>
    <lineage>
        <taxon>Bacteria</taxon>
        <taxon>Pseudomonadati</taxon>
        <taxon>Bacteroidota</taxon>
        <taxon>Flavobacteriia</taxon>
        <taxon>Flavobacteriales</taxon>
        <taxon>Flavobacteriaceae</taxon>
        <taxon>Halomarinibacterium</taxon>
    </lineage>
</organism>
<dbReference type="EMBL" id="JAHWDP010000001">
    <property type="protein sequence ID" value="MBW2936958.1"/>
    <property type="molecule type" value="Genomic_DNA"/>
</dbReference>
<evidence type="ECO:0000313" key="2">
    <source>
        <dbReference type="EMBL" id="MBW2936958.1"/>
    </source>
</evidence>
<keyword evidence="1" id="KW-0732">Signal</keyword>
<gene>
    <name evidence="2" type="ORF">KXJ69_02505</name>
</gene>
<feature type="signal peptide" evidence="1">
    <location>
        <begin position="1"/>
        <end position="19"/>
    </location>
</feature>
<sequence length="149" mass="17472">MKKLAIIAFSILLAVVFIAASTTEGNQNEYSLEGVWEMKHQYIYENNEILDTLYNLNGYRQVKIYSKGKVMWSRYNPTDTNEWFGYGTYEVKDGILEEQLEYASQAMMKIVDTVQVFRFELKLGKDTYSQISFDNDGNKYNSENYTRIE</sequence>
<evidence type="ECO:0008006" key="4">
    <source>
        <dbReference type="Google" id="ProtNLM"/>
    </source>
</evidence>
<proteinExistence type="predicted"/>
<keyword evidence="3" id="KW-1185">Reference proteome</keyword>
<evidence type="ECO:0000313" key="3">
    <source>
        <dbReference type="Proteomes" id="UP001138686"/>
    </source>
</evidence>
<dbReference type="AlphaFoldDB" id="A0A9X1FLR5"/>
<accession>A0A9X1FLR5</accession>
<feature type="chain" id="PRO_5040882287" description="Lipocalin-like domain-containing protein" evidence="1">
    <location>
        <begin position="20"/>
        <end position="149"/>
    </location>
</feature>
<dbReference type="RefSeq" id="WP_219050940.1">
    <property type="nucleotide sequence ID" value="NZ_JAHWDP010000001.1"/>
</dbReference>
<protein>
    <recommendedName>
        <fullName evidence="4">Lipocalin-like domain-containing protein</fullName>
    </recommendedName>
</protein>